<evidence type="ECO:0008006" key="3">
    <source>
        <dbReference type="Google" id="ProtNLM"/>
    </source>
</evidence>
<name>A0ABX4K0H9_9MOLU</name>
<protein>
    <recommendedName>
        <fullName evidence="3">DUF2963 domain-containing protein</fullName>
    </recommendedName>
</protein>
<evidence type="ECO:0000313" key="2">
    <source>
        <dbReference type="Proteomes" id="UP000220509"/>
    </source>
</evidence>
<reference evidence="1" key="1">
    <citation type="submission" date="2017-05" db="EMBL/GenBank/DDBJ databases">
        <title>Genome sequence of Ca. P. asteris strain NJAY.</title>
        <authorList>
            <person name="Lee I.-M."/>
            <person name="Gundersen-Rindal D."/>
            <person name="Sparks M."/>
        </authorList>
    </citation>
    <scope>NUCLEOTIDE SEQUENCE [LARGE SCALE GENOMIC DNA]</scope>
    <source>
        <strain evidence="1">NJAY</strain>
    </source>
</reference>
<sequence length="77" mass="9319">MLSFGIIKINTTNQSDSHTIKNNKIETEDEWFQSKNQQRESKSYYDSKTYYLHFNPVKQYLTLYTKKFNTKENINKN</sequence>
<keyword evidence="2" id="KW-1185">Reference proteome</keyword>
<gene>
    <name evidence="1" type="ORF">BBA70_01920</name>
</gene>
<dbReference type="EMBL" id="MAPF01000050">
    <property type="protein sequence ID" value="PEH36282.1"/>
    <property type="molecule type" value="Genomic_DNA"/>
</dbReference>
<dbReference type="Proteomes" id="UP000220509">
    <property type="component" value="Unassembled WGS sequence"/>
</dbReference>
<accession>A0ABX4K0H9</accession>
<comment type="caution">
    <text evidence="1">The sequence shown here is derived from an EMBL/GenBank/DDBJ whole genome shotgun (WGS) entry which is preliminary data.</text>
</comment>
<proteinExistence type="predicted"/>
<dbReference type="RefSeq" id="WP_252861567.1">
    <property type="nucleotide sequence ID" value="NZ_MAPF01000050.1"/>
</dbReference>
<evidence type="ECO:0000313" key="1">
    <source>
        <dbReference type="EMBL" id="PEH36282.1"/>
    </source>
</evidence>
<organism evidence="1 2">
    <name type="scientific">New Jersey aster yellows phytoplasma</name>
    <dbReference type="NCBI Taxonomy" id="270520"/>
    <lineage>
        <taxon>Bacteria</taxon>
        <taxon>Bacillati</taxon>
        <taxon>Mycoplasmatota</taxon>
        <taxon>Mollicutes</taxon>
        <taxon>Acholeplasmatales</taxon>
        <taxon>Acholeplasmataceae</taxon>
        <taxon>Candidatus Phytoplasma</taxon>
        <taxon>16SrI (Aster yellows group)</taxon>
    </lineage>
</organism>